<dbReference type="Proteomes" id="UP000824469">
    <property type="component" value="Unassembled WGS sequence"/>
</dbReference>
<evidence type="ECO:0000259" key="1">
    <source>
        <dbReference type="Pfam" id="PF07014"/>
    </source>
</evidence>
<dbReference type="InterPro" id="IPR037217">
    <property type="entry name" value="Trp/Indoleamine_2_3_dOase-like"/>
</dbReference>
<evidence type="ECO:0000313" key="3">
    <source>
        <dbReference type="EMBL" id="KAH9324441.1"/>
    </source>
</evidence>
<accession>A0AA38LI30</accession>
<dbReference type="Pfam" id="PF07231">
    <property type="entry name" value="Hs1pro-1_N"/>
    <property type="match status" value="1"/>
</dbReference>
<sequence length="509" mass="57381">MEVSSSSNSMEGIEGFQGSSNAMKVIQDSYDLGYNRMLSSIGPMSHSFLIEESIEPSPSECEAYEKYLNLSELAANWKSKEWLDWPSELLIKPALQSLEMTFRLISSTLCDTRPYIEKGEWKRRLESLTGSQLELISMLCEGDKDAPIVQLSVSDGVLATKVAQEVWQRPGALPVVSRISEESLLPRLGTWKRAEHMVSRIWLAIECHMQRAPFTLGLGEPNLSGKPILEYDKICKPSYLYSFKQSTQFHNAEDHTLRTVHQIFEAWLFIGQLLLKRIHQRIDCGDSVGASKDCWMIERIWKLLTDIQNMFLLVDPDDFLRLKHQLSINMDSGTTSNSAYCLKSTALRSLTDACKELRHLLPNVMGVEADPKGGPRLQEAVMHLFHSHRLPRREIPDATSCALHYGTIHLLLAFQAIEGAVKRFFFSYQQLVILVMGSVEMNGAACLGASDPLTQIYSEPPYFPSVDGAKTFLSDYWYHSPITMIEGLQKPVGKTDKASRRLALQSAIP</sequence>
<reference evidence="3 4" key="1">
    <citation type="journal article" date="2021" name="Nat. Plants">
        <title>The Taxus genome provides insights into paclitaxel biosynthesis.</title>
        <authorList>
            <person name="Xiong X."/>
            <person name="Gou J."/>
            <person name="Liao Q."/>
            <person name="Li Y."/>
            <person name="Zhou Q."/>
            <person name="Bi G."/>
            <person name="Li C."/>
            <person name="Du R."/>
            <person name="Wang X."/>
            <person name="Sun T."/>
            <person name="Guo L."/>
            <person name="Liang H."/>
            <person name="Lu P."/>
            <person name="Wu Y."/>
            <person name="Zhang Z."/>
            <person name="Ro D.K."/>
            <person name="Shang Y."/>
            <person name="Huang S."/>
            <person name="Yan J."/>
        </authorList>
    </citation>
    <scope>NUCLEOTIDE SEQUENCE [LARGE SCALE GENOMIC DNA]</scope>
    <source>
        <strain evidence="3">Ta-2019</strain>
    </source>
</reference>
<proteinExistence type="predicted"/>
<comment type="caution">
    <text evidence="3">The sequence shown here is derived from an EMBL/GenBank/DDBJ whole genome shotgun (WGS) entry which is preliminary data.</text>
</comment>
<dbReference type="Pfam" id="PF07014">
    <property type="entry name" value="Hs1pro-1_C"/>
    <property type="match status" value="1"/>
</dbReference>
<evidence type="ECO:0000259" key="2">
    <source>
        <dbReference type="Pfam" id="PF07231"/>
    </source>
</evidence>
<dbReference type="GO" id="GO:0006952">
    <property type="term" value="P:defense response"/>
    <property type="evidence" value="ECO:0007669"/>
    <property type="project" value="InterPro"/>
</dbReference>
<dbReference type="AlphaFoldDB" id="A0AA38LI30"/>
<feature type="domain" description="Hs1pro-1 C-terminal" evidence="1">
    <location>
        <begin position="209"/>
        <end position="478"/>
    </location>
</feature>
<dbReference type="Gene3D" id="1.20.58.480">
    <property type="match status" value="1"/>
</dbReference>
<dbReference type="InterPro" id="IPR009869">
    <property type="entry name" value="HSPRO1_N"/>
</dbReference>
<gene>
    <name evidence="3" type="ORF">KI387_004619</name>
</gene>
<dbReference type="EMBL" id="JAHRHJ020000002">
    <property type="protein sequence ID" value="KAH9324441.1"/>
    <property type="molecule type" value="Genomic_DNA"/>
</dbReference>
<dbReference type="PANTHER" id="PTHR34795">
    <property type="entry name" value="NEMATODE RESISTANCE PROTEIN-LIKE HSPRO1"/>
    <property type="match status" value="1"/>
</dbReference>
<evidence type="ECO:0000313" key="4">
    <source>
        <dbReference type="Proteomes" id="UP000824469"/>
    </source>
</evidence>
<dbReference type="InterPro" id="IPR038759">
    <property type="entry name" value="HSPRO1/HSPRO2"/>
</dbReference>
<dbReference type="GO" id="GO:0019441">
    <property type="term" value="P:L-tryptophan catabolic process to kynurenine"/>
    <property type="evidence" value="ECO:0007669"/>
    <property type="project" value="InterPro"/>
</dbReference>
<name>A0AA38LI30_TAXCH</name>
<dbReference type="GO" id="GO:0046872">
    <property type="term" value="F:metal ion binding"/>
    <property type="evidence" value="ECO:0007669"/>
    <property type="project" value="InterPro"/>
</dbReference>
<keyword evidence="4" id="KW-1185">Reference proteome</keyword>
<dbReference type="InterPro" id="IPR009743">
    <property type="entry name" value="Hs1pro-1_C"/>
</dbReference>
<feature type="domain" description="Nematode resistance protein-like HSPRO1 N-terminal" evidence="2">
    <location>
        <begin position="52"/>
        <end position="206"/>
    </location>
</feature>
<dbReference type="SUPFAM" id="SSF140959">
    <property type="entry name" value="Indolic compounds 2,3-dioxygenase-like"/>
    <property type="match status" value="1"/>
</dbReference>
<dbReference type="PANTHER" id="PTHR34795:SF1">
    <property type="entry name" value="NEMATODE RESISTANCE PROTEIN-LIKE HSPRO1"/>
    <property type="match status" value="1"/>
</dbReference>
<dbReference type="OMA" id="ATWYKSK"/>
<organism evidence="3 4">
    <name type="scientific">Taxus chinensis</name>
    <name type="common">Chinese yew</name>
    <name type="synonym">Taxus wallichiana var. chinensis</name>
    <dbReference type="NCBI Taxonomy" id="29808"/>
    <lineage>
        <taxon>Eukaryota</taxon>
        <taxon>Viridiplantae</taxon>
        <taxon>Streptophyta</taxon>
        <taxon>Embryophyta</taxon>
        <taxon>Tracheophyta</taxon>
        <taxon>Spermatophyta</taxon>
        <taxon>Pinopsida</taxon>
        <taxon>Pinidae</taxon>
        <taxon>Conifers II</taxon>
        <taxon>Cupressales</taxon>
        <taxon>Taxaceae</taxon>
        <taxon>Taxus</taxon>
    </lineage>
</organism>
<protein>
    <submittedName>
        <fullName evidence="3">Uncharacterized protein</fullName>
    </submittedName>
</protein>
<dbReference type="GO" id="GO:0020037">
    <property type="term" value="F:heme binding"/>
    <property type="evidence" value="ECO:0007669"/>
    <property type="project" value="InterPro"/>
</dbReference>